<proteinExistence type="inferred from homology"/>
<organism evidence="8 9">
    <name type="scientific">Agaribacillus aureus</name>
    <dbReference type="NCBI Taxonomy" id="3051825"/>
    <lineage>
        <taxon>Bacteria</taxon>
        <taxon>Pseudomonadati</taxon>
        <taxon>Bacteroidota</taxon>
        <taxon>Cytophagia</taxon>
        <taxon>Cytophagales</taxon>
        <taxon>Splendidivirgaceae</taxon>
        <taxon>Agaribacillus</taxon>
    </lineage>
</organism>
<evidence type="ECO:0000256" key="1">
    <source>
        <dbReference type="ARBA" id="ARBA00022670"/>
    </source>
</evidence>
<keyword evidence="9" id="KW-1185">Reference proteome</keyword>
<dbReference type="CDD" id="cd08071">
    <property type="entry name" value="MPN_DUF2466"/>
    <property type="match status" value="1"/>
</dbReference>
<dbReference type="NCBIfam" id="NF000642">
    <property type="entry name" value="PRK00024.1"/>
    <property type="match status" value="1"/>
</dbReference>
<keyword evidence="5" id="KW-0482">Metalloprotease</keyword>
<evidence type="ECO:0000313" key="8">
    <source>
        <dbReference type="EMBL" id="MDN5212842.1"/>
    </source>
</evidence>
<dbReference type="RefSeq" id="WP_346758159.1">
    <property type="nucleotide sequence ID" value="NZ_JAUJEB010000001.1"/>
</dbReference>
<dbReference type="InterPro" id="IPR010994">
    <property type="entry name" value="RuvA_2-like"/>
</dbReference>
<dbReference type="Proteomes" id="UP001172083">
    <property type="component" value="Unassembled WGS sequence"/>
</dbReference>
<evidence type="ECO:0000256" key="5">
    <source>
        <dbReference type="ARBA" id="ARBA00023049"/>
    </source>
</evidence>
<dbReference type="InterPro" id="IPR025657">
    <property type="entry name" value="RadC_JAB"/>
</dbReference>
<dbReference type="InterPro" id="IPR020891">
    <property type="entry name" value="UPF0758_CS"/>
</dbReference>
<comment type="similarity">
    <text evidence="6">Belongs to the UPF0758 family.</text>
</comment>
<keyword evidence="1" id="KW-0645">Protease</keyword>
<evidence type="ECO:0000259" key="7">
    <source>
        <dbReference type="PROSITE" id="PS50249"/>
    </source>
</evidence>
<dbReference type="NCBIfam" id="TIGR00608">
    <property type="entry name" value="radc"/>
    <property type="match status" value="1"/>
</dbReference>
<comment type="caution">
    <text evidence="8">The sequence shown here is derived from an EMBL/GenBank/DDBJ whole genome shotgun (WGS) entry which is preliminary data.</text>
</comment>
<dbReference type="InterPro" id="IPR001405">
    <property type="entry name" value="UPF0758"/>
</dbReference>
<sequence length="236" mass="26643">MKNTSYQTHDQFHIRNWAEEDRPREKLLNKGKSTLTDAELLGIIIRTGTKSLNAVDLAKRVLKEFNQDLNVLATLDAKELERIRGIGKAKAIAIVTAFELGRRRNEIVPDRKFKITSSSDVYKLMRPVLLDQPTEYFWVILLNRANKVIKKLPVSMGGVSGTIADPKVIFKYALDNLASGIILVHNHPSGTLKPSEADIRLTRQLKSSGKMLEIPVLDHLIFTDESYFSFTDEGIL</sequence>
<keyword evidence="4" id="KW-0862">Zinc</keyword>
<dbReference type="PROSITE" id="PS50249">
    <property type="entry name" value="MPN"/>
    <property type="match status" value="1"/>
</dbReference>
<evidence type="ECO:0000256" key="2">
    <source>
        <dbReference type="ARBA" id="ARBA00022723"/>
    </source>
</evidence>
<dbReference type="InterPro" id="IPR046778">
    <property type="entry name" value="UPF0758_N"/>
</dbReference>
<accession>A0ABT8L511</accession>
<evidence type="ECO:0000313" key="9">
    <source>
        <dbReference type="Proteomes" id="UP001172083"/>
    </source>
</evidence>
<gene>
    <name evidence="8" type="primary">radC</name>
    <name evidence="8" type="ORF">QQ020_12325</name>
</gene>
<dbReference type="PROSITE" id="PS01302">
    <property type="entry name" value="UPF0758"/>
    <property type="match status" value="1"/>
</dbReference>
<dbReference type="Gene3D" id="3.40.140.10">
    <property type="entry name" value="Cytidine Deaminase, domain 2"/>
    <property type="match status" value="1"/>
</dbReference>
<evidence type="ECO:0000256" key="6">
    <source>
        <dbReference type="RuleBase" id="RU003797"/>
    </source>
</evidence>
<dbReference type="InterPro" id="IPR037518">
    <property type="entry name" value="MPN"/>
</dbReference>
<dbReference type="Pfam" id="PF04002">
    <property type="entry name" value="RadC"/>
    <property type="match status" value="1"/>
</dbReference>
<dbReference type="EMBL" id="JAUJEB010000001">
    <property type="protein sequence ID" value="MDN5212842.1"/>
    <property type="molecule type" value="Genomic_DNA"/>
</dbReference>
<dbReference type="PANTHER" id="PTHR30471:SF3">
    <property type="entry name" value="UPF0758 PROTEIN YEES-RELATED"/>
    <property type="match status" value="1"/>
</dbReference>
<dbReference type="PANTHER" id="PTHR30471">
    <property type="entry name" value="DNA REPAIR PROTEIN RADC"/>
    <property type="match status" value="1"/>
</dbReference>
<evidence type="ECO:0000256" key="4">
    <source>
        <dbReference type="ARBA" id="ARBA00022833"/>
    </source>
</evidence>
<feature type="domain" description="MPN" evidence="7">
    <location>
        <begin position="114"/>
        <end position="236"/>
    </location>
</feature>
<reference evidence="8" key="1">
    <citation type="submission" date="2023-06" db="EMBL/GenBank/DDBJ databases">
        <title>Genomic of Agaribacillus aureum.</title>
        <authorList>
            <person name="Wang G."/>
        </authorList>
    </citation>
    <scope>NUCLEOTIDE SEQUENCE</scope>
    <source>
        <strain evidence="8">BMA12</strain>
    </source>
</reference>
<keyword evidence="2" id="KW-0479">Metal-binding</keyword>
<name>A0ABT8L511_9BACT</name>
<protein>
    <submittedName>
        <fullName evidence="8">DNA repair protein RadC</fullName>
    </submittedName>
</protein>
<dbReference type="Pfam" id="PF20582">
    <property type="entry name" value="UPF0758_N"/>
    <property type="match status" value="1"/>
</dbReference>
<keyword evidence="3" id="KW-0378">Hydrolase</keyword>
<dbReference type="SUPFAM" id="SSF47781">
    <property type="entry name" value="RuvA domain 2-like"/>
    <property type="match status" value="1"/>
</dbReference>
<evidence type="ECO:0000256" key="3">
    <source>
        <dbReference type="ARBA" id="ARBA00022801"/>
    </source>
</evidence>